<sequence>MLRSPVSYLRPCSVASLFLKSLVFKSLVLKSLVFESIAFKSIAFKSIAFKSLVLKNIAVASLVLVTACQPQTSVEPRPSYFTPDNIIRLVNDDILKPEGLDPTEKEYQFKVGEADLNGDGHQELMIVMQDPYFCGSGGCSAYLINYKGEVVTKMSVVREPILLANRESQGWKDFYVWSDGSLRQMSFEDGTYPSNPSVEPKYNRDKELNTATKFIEVQEVYVQDGYDLVHIQDVPIFFPAHTYQFRFRDYGQPNQSHIATLDMVTGDLQLESQSDGQATNLVDE</sequence>
<name>A0ABN8DK68_9VIBR</name>
<evidence type="ECO:0000313" key="1">
    <source>
        <dbReference type="EMBL" id="CAH0529724.1"/>
    </source>
</evidence>
<reference evidence="1" key="1">
    <citation type="submission" date="2021-12" db="EMBL/GenBank/DDBJ databases">
        <authorList>
            <person name="Rodrigo-Torres L."/>
            <person name="Arahal R. D."/>
            <person name="Lucena T."/>
        </authorList>
    </citation>
    <scope>NUCLEOTIDE SEQUENCE</scope>
    <source>
        <strain evidence="1">CECT 8226</strain>
    </source>
</reference>
<evidence type="ECO:0000313" key="2">
    <source>
        <dbReference type="Proteomes" id="UP000838160"/>
    </source>
</evidence>
<keyword evidence="2" id="KW-1185">Reference proteome</keyword>
<accession>A0ABN8DK68</accession>
<dbReference type="EMBL" id="CAKLCM010000003">
    <property type="protein sequence ID" value="CAH0529724.1"/>
    <property type="molecule type" value="Genomic_DNA"/>
</dbReference>
<organism evidence="1 2">
    <name type="scientific">Vibrio hippocampi</name>
    <dbReference type="NCBI Taxonomy" id="654686"/>
    <lineage>
        <taxon>Bacteria</taxon>
        <taxon>Pseudomonadati</taxon>
        <taxon>Pseudomonadota</taxon>
        <taxon>Gammaproteobacteria</taxon>
        <taxon>Vibrionales</taxon>
        <taxon>Vibrionaceae</taxon>
        <taxon>Vibrio</taxon>
    </lineage>
</organism>
<protein>
    <recommendedName>
        <fullName evidence="3">Lipoprotein</fullName>
    </recommendedName>
</protein>
<dbReference type="Proteomes" id="UP000838160">
    <property type="component" value="Unassembled WGS sequence"/>
</dbReference>
<comment type="caution">
    <text evidence="1">The sequence shown here is derived from an EMBL/GenBank/DDBJ whole genome shotgun (WGS) entry which is preliminary data.</text>
</comment>
<proteinExistence type="predicted"/>
<evidence type="ECO:0008006" key="3">
    <source>
        <dbReference type="Google" id="ProtNLM"/>
    </source>
</evidence>
<gene>
    <name evidence="1" type="ORF">VHP8226_03480</name>
</gene>